<accession>A0A2U2CA65</accession>
<evidence type="ECO:0000313" key="6">
    <source>
        <dbReference type="Proteomes" id="UP000244940"/>
    </source>
</evidence>
<dbReference type="OrthoDB" id="5522755at2"/>
<evidence type="ECO:0000256" key="1">
    <source>
        <dbReference type="ARBA" id="ARBA00023015"/>
    </source>
</evidence>
<dbReference type="InterPro" id="IPR036390">
    <property type="entry name" value="WH_DNA-bd_sf"/>
</dbReference>
<evidence type="ECO:0000313" key="5">
    <source>
        <dbReference type="EMBL" id="PWE28749.1"/>
    </source>
</evidence>
<dbReference type="InterPro" id="IPR023187">
    <property type="entry name" value="Tscrpt_reg_MarR-type_CS"/>
</dbReference>
<feature type="domain" description="HTH marR-type" evidence="4">
    <location>
        <begin position="91"/>
        <end position="183"/>
    </location>
</feature>
<dbReference type="Gene3D" id="1.10.10.10">
    <property type="entry name" value="Winged helix-like DNA-binding domain superfamily/Winged helix DNA-binding domain"/>
    <property type="match status" value="1"/>
</dbReference>
<reference evidence="5 6" key="1">
    <citation type="submission" date="2018-05" db="EMBL/GenBank/DDBJ databases">
        <title>Pararhodobacter marina sp. nov., isolated from deep-sea water of the Indian Ocean.</title>
        <authorList>
            <person name="Lai Q.Sr."/>
            <person name="Liu X."/>
            <person name="Shao Z."/>
        </authorList>
    </citation>
    <scope>NUCLEOTIDE SEQUENCE [LARGE SCALE GENOMIC DNA]</scope>
    <source>
        <strain evidence="5 6">CIC4N-9</strain>
    </source>
</reference>
<evidence type="ECO:0000259" key="4">
    <source>
        <dbReference type="SMART" id="SM00347"/>
    </source>
</evidence>
<evidence type="ECO:0000256" key="3">
    <source>
        <dbReference type="ARBA" id="ARBA00023163"/>
    </source>
</evidence>
<name>A0A2U2CA65_9RHOB</name>
<dbReference type="AlphaFoldDB" id="A0A2U2CA65"/>
<dbReference type="InterPro" id="IPR000835">
    <property type="entry name" value="HTH_MarR-typ"/>
</dbReference>
<dbReference type="GO" id="GO:0006950">
    <property type="term" value="P:response to stress"/>
    <property type="evidence" value="ECO:0007669"/>
    <property type="project" value="TreeGrafter"/>
</dbReference>
<dbReference type="SMART" id="SM00347">
    <property type="entry name" value="HTH_MARR"/>
    <property type="match status" value="1"/>
</dbReference>
<dbReference type="PROSITE" id="PS01117">
    <property type="entry name" value="HTH_MARR_1"/>
    <property type="match status" value="1"/>
</dbReference>
<organism evidence="5 6">
    <name type="scientific">Pararhodobacter marinus</name>
    <dbReference type="NCBI Taxonomy" id="2184063"/>
    <lineage>
        <taxon>Bacteria</taxon>
        <taxon>Pseudomonadati</taxon>
        <taxon>Pseudomonadota</taxon>
        <taxon>Alphaproteobacteria</taxon>
        <taxon>Rhodobacterales</taxon>
        <taxon>Paracoccaceae</taxon>
        <taxon>Pararhodobacter</taxon>
    </lineage>
</organism>
<dbReference type="InterPro" id="IPR039422">
    <property type="entry name" value="MarR/SlyA-like"/>
</dbReference>
<dbReference type="Proteomes" id="UP000244940">
    <property type="component" value="Unassembled WGS sequence"/>
</dbReference>
<dbReference type="PANTHER" id="PTHR33164:SF89">
    <property type="entry name" value="MARR FAMILY REGULATORY PROTEIN"/>
    <property type="match status" value="1"/>
</dbReference>
<sequence length="251" mass="27746">MWILKTHDSVLDSKRRWQLVSCRCHFVSKRYLFSNPLVNRPSAIRYGAMSEPAHTMPPLPDTTPRLGADHSAELLVHVSRLVYGCSSDPSLTPTQWTALRYFASANRFSRTPSAFSEFNATTRGTASQTVKSLIAMGLLAKRAHETDKRSFLIELTEAGRDKLKRDPMDDLSAAIATLPANRQAMLADILGDLVETMARKREAPTFGNCGDCGHCDTSRPGEVFCRCTSMILTDAETSTLCIDFASALAKR</sequence>
<dbReference type="InterPro" id="IPR036388">
    <property type="entry name" value="WH-like_DNA-bd_sf"/>
</dbReference>
<dbReference type="SUPFAM" id="SSF46785">
    <property type="entry name" value="Winged helix' DNA-binding domain"/>
    <property type="match status" value="1"/>
</dbReference>
<dbReference type="Pfam" id="PF12802">
    <property type="entry name" value="MarR_2"/>
    <property type="match status" value="1"/>
</dbReference>
<dbReference type="GO" id="GO:0003677">
    <property type="term" value="F:DNA binding"/>
    <property type="evidence" value="ECO:0007669"/>
    <property type="project" value="UniProtKB-KW"/>
</dbReference>
<dbReference type="EMBL" id="QEYD01000006">
    <property type="protein sequence ID" value="PWE28749.1"/>
    <property type="molecule type" value="Genomic_DNA"/>
</dbReference>
<keyword evidence="6" id="KW-1185">Reference proteome</keyword>
<comment type="caution">
    <text evidence="5">The sequence shown here is derived from an EMBL/GenBank/DDBJ whole genome shotgun (WGS) entry which is preliminary data.</text>
</comment>
<keyword evidence="3" id="KW-0804">Transcription</keyword>
<gene>
    <name evidence="5" type="ORF">C4N9_11710</name>
</gene>
<keyword evidence="2" id="KW-0238">DNA-binding</keyword>
<proteinExistence type="predicted"/>
<keyword evidence="1" id="KW-0805">Transcription regulation</keyword>
<dbReference type="PANTHER" id="PTHR33164">
    <property type="entry name" value="TRANSCRIPTIONAL REGULATOR, MARR FAMILY"/>
    <property type="match status" value="1"/>
</dbReference>
<dbReference type="GO" id="GO:0003700">
    <property type="term" value="F:DNA-binding transcription factor activity"/>
    <property type="evidence" value="ECO:0007669"/>
    <property type="project" value="InterPro"/>
</dbReference>
<protein>
    <submittedName>
        <fullName evidence="5">MarR family transcriptional regulator</fullName>
    </submittedName>
</protein>
<evidence type="ECO:0000256" key="2">
    <source>
        <dbReference type="ARBA" id="ARBA00023125"/>
    </source>
</evidence>